<comment type="caution">
    <text evidence="1">The sequence shown here is derived from an EMBL/GenBank/DDBJ whole genome shotgun (WGS) entry which is preliminary data.</text>
</comment>
<reference evidence="1" key="1">
    <citation type="submission" date="2020-05" db="EMBL/GenBank/DDBJ databases">
        <title>Large-scale comparative analyses of tick genomes elucidate their genetic diversity and vector capacities.</title>
        <authorList>
            <person name="Jia N."/>
            <person name="Wang J."/>
            <person name="Shi W."/>
            <person name="Du L."/>
            <person name="Sun Y."/>
            <person name="Zhan W."/>
            <person name="Jiang J."/>
            <person name="Wang Q."/>
            <person name="Zhang B."/>
            <person name="Ji P."/>
            <person name="Sakyi L.B."/>
            <person name="Cui X."/>
            <person name="Yuan T."/>
            <person name="Jiang B."/>
            <person name="Yang W."/>
            <person name="Lam T.T.-Y."/>
            <person name="Chang Q."/>
            <person name="Ding S."/>
            <person name="Wang X."/>
            <person name="Zhu J."/>
            <person name="Ruan X."/>
            <person name="Zhao L."/>
            <person name="Wei J."/>
            <person name="Que T."/>
            <person name="Du C."/>
            <person name="Cheng J."/>
            <person name="Dai P."/>
            <person name="Han X."/>
            <person name="Huang E."/>
            <person name="Gao Y."/>
            <person name="Liu J."/>
            <person name="Shao H."/>
            <person name="Ye R."/>
            <person name="Li L."/>
            <person name="Wei W."/>
            <person name="Wang X."/>
            <person name="Wang C."/>
            <person name="Yang T."/>
            <person name="Huo Q."/>
            <person name="Li W."/>
            <person name="Guo W."/>
            <person name="Chen H."/>
            <person name="Zhou L."/>
            <person name="Ni X."/>
            <person name="Tian J."/>
            <person name="Zhou Y."/>
            <person name="Sheng Y."/>
            <person name="Liu T."/>
            <person name="Pan Y."/>
            <person name="Xia L."/>
            <person name="Li J."/>
            <person name="Zhao F."/>
            <person name="Cao W."/>
        </authorList>
    </citation>
    <scope>NUCLEOTIDE SEQUENCE</scope>
    <source>
        <strain evidence="1">Dsil-2018</strain>
    </source>
</reference>
<name>A0ACB8DJH7_DERSI</name>
<sequence>MDGKEPSVPAALLPKIVCVTTLACSTETSGDAATMDSDPSIVDGTIRGPLKKPDRSVRRCYECSVCGRRFRNRKTAKNHLVLHTDEMKYTCTVCNLKFAQRPALFKHQRVHTGEMPVCVPSVPVQILP</sequence>
<keyword evidence="2" id="KW-1185">Reference proteome</keyword>
<gene>
    <name evidence="1" type="ORF">HPB49_017928</name>
</gene>
<proteinExistence type="predicted"/>
<accession>A0ACB8DJH7</accession>
<evidence type="ECO:0000313" key="2">
    <source>
        <dbReference type="Proteomes" id="UP000821865"/>
    </source>
</evidence>
<organism evidence="1 2">
    <name type="scientific">Dermacentor silvarum</name>
    <name type="common">Tick</name>
    <dbReference type="NCBI Taxonomy" id="543639"/>
    <lineage>
        <taxon>Eukaryota</taxon>
        <taxon>Metazoa</taxon>
        <taxon>Ecdysozoa</taxon>
        <taxon>Arthropoda</taxon>
        <taxon>Chelicerata</taxon>
        <taxon>Arachnida</taxon>
        <taxon>Acari</taxon>
        <taxon>Parasitiformes</taxon>
        <taxon>Ixodida</taxon>
        <taxon>Ixodoidea</taxon>
        <taxon>Ixodidae</taxon>
        <taxon>Rhipicephalinae</taxon>
        <taxon>Dermacentor</taxon>
    </lineage>
</organism>
<evidence type="ECO:0000313" key="1">
    <source>
        <dbReference type="EMBL" id="KAH7971025.1"/>
    </source>
</evidence>
<protein>
    <submittedName>
        <fullName evidence="1">Uncharacterized protein</fullName>
    </submittedName>
</protein>
<dbReference type="Proteomes" id="UP000821865">
    <property type="component" value="Chromosome 11"/>
</dbReference>
<dbReference type="EMBL" id="CM023480">
    <property type="protein sequence ID" value="KAH7971025.1"/>
    <property type="molecule type" value="Genomic_DNA"/>
</dbReference>